<comment type="caution">
    <text evidence="2">The sequence shown here is derived from an EMBL/GenBank/DDBJ whole genome shotgun (WGS) entry which is preliminary data.</text>
</comment>
<evidence type="ECO:0000313" key="2">
    <source>
        <dbReference type="EMBL" id="OGM53870.1"/>
    </source>
</evidence>
<protein>
    <submittedName>
        <fullName evidence="2">Uncharacterized protein</fullName>
    </submittedName>
</protein>
<proteinExistence type="predicted"/>
<reference evidence="2 3" key="1">
    <citation type="journal article" date="2016" name="Nat. Commun.">
        <title>Thousands of microbial genomes shed light on interconnected biogeochemical processes in an aquifer system.</title>
        <authorList>
            <person name="Anantharaman K."/>
            <person name="Brown C.T."/>
            <person name="Hug L.A."/>
            <person name="Sharon I."/>
            <person name="Castelle C.J."/>
            <person name="Probst A.J."/>
            <person name="Thomas B.C."/>
            <person name="Singh A."/>
            <person name="Wilkins M.J."/>
            <person name="Karaoz U."/>
            <person name="Brodie E.L."/>
            <person name="Williams K.H."/>
            <person name="Hubbard S.S."/>
            <person name="Banfield J.F."/>
        </authorList>
    </citation>
    <scope>NUCLEOTIDE SEQUENCE [LARGE SCALE GENOMIC DNA]</scope>
</reference>
<dbReference type="AlphaFoldDB" id="A0A1F8AQF5"/>
<feature type="region of interest" description="Disordered" evidence="1">
    <location>
        <begin position="64"/>
        <end position="93"/>
    </location>
</feature>
<name>A0A1F8AQF5_9BACT</name>
<accession>A0A1F8AQF5</accession>
<evidence type="ECO:0000313" key="3">
    <source>
        <dbReference type="Proteomes" id="UP000178603"/>
    </source>
</evidence>
<evidence type="ECO:0000256" key="1">
    <source>
        <dbReference type="SAM" id="MobiDB-lite"/>
    </source>
</evidence>
<feature type="compositionally biased region" description="Low complexity" evidence="1">
    <location>
        <begin position="71"/>
        <end position="86"/>
    </location>
</feature>
<sequence length="93" mass="9807">MMKYIILVTLFIIAINQAPLKINGNSDLNNLPQETPSMIEINEAASIKPTSVQTPGNHLVNVSLTTETQGASPATATPNPTITPSPSLAPEVN</sequence>
<organism evidence="2 3">
    <name type="scientific">Candidatus Woesebacteria bacterium RIFCSPHIGHO2_12_FULL_41_24</name>
    <dbReference type="NCBI Taxonomy" id="1802510"/>
    <lineage>
        <taxon>Bacteria</taxon>
        <taxon>Candidatus Woeseibacteriota</taxon>
    </lineage>
</organism>
<gene>
    <name evidence="2" type="ORF">A3E44_05645</name>
</gene>
<dbReference type="Proteomes" id="UP000178603">
    <property type="component" value="Unassembled WGS sequence"/>
</dbReference>
<dbReference type="EMBL" id="MGGW01000020">
    <property type="protein sequence ID" value="OGM53870.1"/>
    <property type="molecule type" value="Genomic_DNA"/>
</dbReference>